<evidence type="ECO:0000256" key="1">
    <source>
        <dbReference type="ARBA" id="ARBA00004496"/>
    </source>
</evidence>
<keyword evidence="5 7" id="KW-0963">Cytoplasm</keyword>
<comment type="function">
    <text evidence="7">Plays a role in the regulation of phosphate uptake.</text>
</comment>
<dbReference type="FunFam" id="1.20.58.220:FF:000004">
    <property type="entry name" value="Phosphate-specific transport system accessory protein PhoU"/>
    <property type="match status" value="1"/>
</dbReference>
<reference evidence="9 10" key="1">
    <citation type="submission" date="2018-10" db="EMBL/GenBank/DDBJ databases">
        <title>Kocuria sp. M5W7-7, whole genome shotgun sequence.</title>
        <authorList>
            <person name="Tuo L."/>
        </authorList>
    </citation>
    <scope>NUCLEOTIDE SEQUENCE [LARGE SCALE GENOMIC DNA]</scope>
    <source>
        <strain evidence="9 10">M5W7-7</strain>
    </source>
</reference>
<dbReference type="PIRSF" id="PIRSF003107">
    <property type="entry name" value="PhoU"/>
    <property type="match status" value="1"/>
</dbReference>
<dbReference type="GO" id="GO:0030643">
    <property type="term" value="P:intracellular phosphate ion homeostasis"/>
    <property type="evidence" value="ECO:0007669"/>
    <property type="project" value="InterPro"/>
</dbReference>
<dbReference type="GO" id="GO:0045936">
    <property type="term" value="P:negative regulation of phosphate metabolic process"/>
    <property type="evidence" value="ECO:0007669"/>
    <property type="project" value="InterPro"/>
</dbReference>
<comment type="subcellular location">
    <subcellularLocation>
        <location evidence="1 7">Cytoplasm</location>
    </subcellularLocation>
</comment>
<sequence>MREVFQAELKQVGEELVEIAKLVDKALSEARQAFLDADLETAQEVIAGDARIDFMQNELDERSIDILALQAPVASDLRMIVGALRMSSSLERMGDLARHLAQDARRRYPEPVLPPQLVDTFTQMFDLDLEIIEGVIQVLETRDMGVADSIYAKKAKVNELHQSVFTALTNEDWDSPVSTAVDVTLSARYLERIGDHGVSVTRKVAYLVTGEWTPSASVEHPTGHGHVGSDA</sequence>
<comment type="subunit">
    <text evidence="3 7">Homodimer.</text>
</comment>
<evidence type="ECO:0000313" key="10">
    <source>
        <dbReference type="Proteomes" id="UP000270616"/>
    </source>
</evidence>
<dbReference type="Pfam" id="PF01895">
    <property type="entry name" value="PhoU"/>
    <property type="match status" value="2"/>
</dbReference>
<dbReference type="AlphaFoldDB" id="A0A3N3ZUU0"/>
<dbReference type="InterPro" id="IPR028366">
    <property type="entry name" value="PhoU"/>
</dbReference>
<evidence type="ECO:0000259" key="8">
    <source>
        <dbReference type="Pfam" id="PF01895"/>
    </source>
</evidence>
<dbReference type="InterPro" id="IPR038078">
    <property type="entry name" value="PhoU-like_sf"/>
</dbReference>
<dbReference type="GO" id="GO:0005737">
    <property type="term" value="C:cytoplasm"/>
    <property type="evidence" value="ECO:0007669"/>
    <property type="project" value="UniProtKB-SubCell"/>
</dbReference>
<evidence type="ECO:0000313" key="9">
    <source>
        <dbReference type="EMBL" id="ROZ62033.1"/>
    </source>
</evidence>
<dbReference type="Gene3D" id="1.20.58.220">
    <property type="entry name" value="Phosphate transport system protein phou homolog 2, domain 2"/>
    <property type="match status" value="1"/>
</dbReference>
<keyword evidence="6 7" id="KW-0592">Phosphate transport</keyword>
<evidence type="ECO:0000256" key="3">
    <source>
        <dbReference type="ARBA" id="ARBA00011738"/>
    </source>
</evidence>
<accession>A0A3N3ZUU0</accession>
<organism evidence="9 10">
    <name type="scientific">Kocuria soli</name>
    <dbReference type="NCBI Taxonomy" id="2485125"/>
    <lineage>
        <taxon>Bacteria</taxon>
        <taxon>Bacillati</taxon>
        <taxon>Actinomycetota</taxon>
        <taxon>Actinomycetes</taxon>
        <taxon>Micrococcales</taxon>
        <taxon>Micrococcaceae</taxon>
        <taxon>Kocuria</taxon>
    </lineage>
</organism>
<dbReference type="OrthoDB" id="9814256at2"/>
<gene>
    <name evidence="9" type="primary">phoU</name>
    <name evidence="9" type="ORF">EDL96_11220</name>
</gene>
<feature type="domain" description="PhoU" evidence="8">
    <location>
        <begin position="122"/>
        <end position="202"/>
    </location>
</feature>
<evidence type="ECO:0000256" key="4">
    <source>
        <dbReference type="ARBA" id="ARBA00022448"/>
    </source>
</evidence>
<protein>
    <recommendedName>
        <fullName evidence="7">Phosphate-specific transport system accessory protein PhoU</fullName>
    </recommendedName>
</protein>
<proteinExistence type="inferred from homology"/>
<comment type="caution">
    <text evidence="9">The sequence shown here is derived from an EMBL/GenBank/DDBJ whole genome shotgun (WGS) entry which is preliminary data.</text>
</comment>
<dbReference type="NCBIfam" id="TIGR02135">
    <property type="entry name" value="phoU_full"/>
    <property type="match status" value="1"/>
</dbReference>
<dbReference type="SUPFAM" id="SSF109755">
    <property type="entry name" value="PhoU-like"/>
    <property type="match status" value="1"/>
</dbReference>
<dbReference type="RefSeq" id="WP_123826156.1">
    <property type="nucleotide sequence ID" value="NZ_RKMF01000015.1"/>
</dbReference>
<dbReference type="PANTHER" id="PTHR42930">
    <property type="entry name" value="PHOSPHATE-SPECIFIC TRANSPORT SYSTEM ACCESSORY PROTEIN PHOU"/>
    <property type="match status" value="1"/>
</dbReference>
<dbReference type="Proteomes" id="UP000270616">
    <property type="component" value="Unassembled WGS sequence"/>
</dbReference>
<feature type="domain" description="PhoU" evidence="8">
    <location>
        <begin position="17"/>
        <end position="103"/>
    </location>
</feature>
<keyword evidence="10" id="KW-1185">Reference proteome</keyword>
<keyword evidence="4 7" id="KW-0813">Transport</keyword>
<dbReference type="GO" id="GO:0006817">
    <property type="term" value="P:phosphate ion transport"/>
    <property type="evidence" value="ECO:0007669"/>
    <property type="project" value="UniProtKB-KW"/>
</dbReference>
<dbReference type="PANTHER" id="PTHR42930:SF3">
    <property type="entry name" value="PHOSPHATE-SPECIFIC TRANSPORT SYSTEM ACCESSORY PROTEIN PHOU"/>
    <property type="match status" value="1"/>
</dbReference>
<dbReference type="InterPro" id="IPR026022">
    <property type="entry name" value="PhoU_dom"/>
</dbReference>
<evidence type="ECO:0000256" key="2">
    <source>
        <dbReference type="ARBA" id="ARBA00008107"/>
    </source>
</evidence>
<comment type="similarity">
    <text evidence="2 7">Belongs to the PhoU family.</text>
</comment>
<name>A0A3N3ZUU0_9MICC</name>
<dbReference type="EMBL" id="RKMF01000015">
    <property type="protein sequence ID" value="ROZ62033.1"/>
    <property type="molecule type" value="Genomic_DNA"/>
</dbReference>
<evidence type="ECO:0000256" key="7">
    <source>
        <dbReference type="PIRNR" id="PIRNR003107"/>
    </source>
</evidence>
<evidence type="ECO:0000256" key="5">
    <source>
        <dbReference type="ARBA" id="ARBA00022490"/>
    </source>
</evidence>
<evidence type="ECO:0000256" key="6">
    <source>
        <dbReference type="ARBA" id="ARBA00022592"/>
    </source>
</evidence>